<gene>
    <name evidence="2" type="ORF">AG1IA_03756</name>
</gene>
<evidence type="ECO:0000313" key="2">
    <source>
        <dbReference type="EMBL" id="ELU42209.1"/>
    </source>
</evidence>
<dbReference type="EMBL" id="AFRT01000899">
    <property type="protein sequence ID" value="ELU42209.1"/>
    <property type="molecule type" value="Genomic_DNA"/>
</dbReference>
<keyword evidence="2" id="KW-0430">Lectin</keyword>
<dbReference type="InterPro" id="IPR000772">
    <property type="entry name" value="Ricin_B_lectin"/>
</dbReference>
<feature type="domain" description="Ricin B lectin" evidence="1">
    <location>
        <begin position="38"/>
        <end position="117"/>
    </location>
</feature>
<protein>
    <submittedName>
        <fullName evidence="2">Ricin-type beta-trefoil lectin domain-containing protein</fullName>
    </submittedName>
</protein>
<dbReference type="Proteomes" id="UP000011668">
    <property type="component" value="Unassembled WGS sequence"/>
</dbReference>
<evidence type="ECO:0000259" key="1">
    <source>
        <dbReference type="Pfam" id="PF14200"/>
    </source>
</evidence>
<organism evidence="2 3">
    <name type="scientific">Thanatephorus cucumeris (strain AG1-IA)</name>
    <name type="common">Rice sheath blight fungus</name>
    <name type="synonym">Rhizoctonia solani</name>
    <dbReference type="NCBI Taxonomy" id="983506"/>
    <lineage>
        <taxon>Eukaryota</taxon>
        <taxon>Fungi</taxon>
        <taxon>Dikarya</taxon>
        <taxon>Basidiomycota</taxon>
        <taxon>Agaricomycotina</taxon>
        <taxon>Agaricomycetes</taxon>
        <taxon>Cantharellales</taxon>
        <taxon>Ceratobasidiaceae</taxon>
        <taxon>Rhizoctonia</taxon>
        <taxon>Rhizoctonia solani AG-1</taxon>
    </lineage>
</organism>
<proteinExistence type="predicted"/>
<dbReference type="Pfam" id="PF14200">
    <property type="entry name" value="RicinB_lectin_2"/>
    <property type="match status" value="1"/>
</dbReference>
<dbReference type="OrthoDB" id="2131701at2759"/>
<dbReference type="AlphaFoldDB" id="L8X0R1"/>
<comment type="caution">
    <text evidence="2">The sequence shown here is derived from an EMBL/GenBank/DDBJ whole genome shotgun (WGS) entry which is preliminary data.</text>
</comment>
<accession>L8X0R1</accession>
<name>L8X0R1_THACA</name>
<dbReference type="Gene3D" id="2.80.10.50">
    <property type="match status" value="1"/>
</dbReference>
<reference evidence="2 3" key="1">
    <citation type="journal article" date="2013" name="Nat. Commun.">
        <title>The evolution and pathogenic mechanisms of the rice sheath blight pathogen.</title>
        <authorList>
            <person name="Zheng A."/>
            <person name="Lin R."/>
            <person name="Xu L."/>
            <person name="Qin P."/>
            <person name="Tang C."/>
            <person name="Ai P."/>
            <person name="Zhang D."/>
            <person name="Liu Y."/>
            <person name="Sun Z."/>
            <person name="Feng H."/>
            <person name="Wang Y."/>
            <person name="Chen Y."/>
            <person name="Liang X."/>
            <person name="Fu R."/>
            <person name="Li Q."/>
            <person name="Zhang J."/>
            <person name="Yu X."/>
            <person name="Xie Z."/>
            <person name="Ding L."/>
            <person name="Guan P."/>
            <person name="Tang J."/>
            <person name="Liang Y."/>
            <person name="Wang S."/>
            <person name="Deng Q."/>
            <person name="Li S."/>
            <person name="Zhu J."/>
            <person name="Wang L."/>
            <person name="Liu H."/>
            <person name="Li P."/>
        </authorList>
    </citation>
    <scope>NUCLEOTIDE SEQUENCE [LARGE SCALE GENOMIC DNA]</scope>
    <source>
        <strain evidence="3">AG-1 IA</strain>
    </source>
</reference>
<dbReference type="InterPro" id="IPR035992">
    <property type="entry name" value="Ricin_B-like_lectins"/>
</dbReference>
<dbReference type="SUPFAM" id="SSF50370">
    <property type="entry name" value="Ricin B-like lectins"/>
    <property type="match status" value="1"/>
</dbReference>
<sequence length="189" mass="20999">MPIQVGLYRIKNHASWTVLDESTDGSRVIHGWQQTDQPNQQWNVQTAESGAYTIQNVKSKSYLHANGPYDGSNLVGYDTISTWYLEQKQSGEVYIIFPGSNRVVDLDNGNKANATKVRKPFANPVYDCATARKRGDHSEVLNHSIIGPSNMHPLHPDGQANLGAGLLRKVKRHATSTTNIKIYNGQRAN</sequence>
<dbReference type="HOGENOM" id="CLU_1435331_0_0_1"/>
<dbReference type="CDD" id="cd23422">
    <property type="entry name" value="beta-trefoil_Ricin_MPL_CNL"/>
    <property type="match status" value="1"/>
</dbReference>
<evidence type="ECO:0000313" key="3">
    <source>
        <dbReference type="Proteomes" id="UP000011668"/>
    </source>
</evidence>
<keyword evidence="3" id="KW-1185">Reference proteome</keyword>
<dbReference type="GO" id="GO:0030246">
    <property type="term" value="F:carbohydrate binding"/>
    <property type="evidence" value="ECO:0007669"/>
    <property type="project" value="UniProtKB-KW"/>
</dbReference>